<reference evidence="1 2" key="1">
    <citation type="submission" date="2018-04" db="EMBL/GenBank/DDBJ databases">
        <title>Cupriavidus necator CR12 genome sequencing and assembly.</title>
        <authorList>
            <person name="Ben Fekih I."/>
            <person name="Mazhar H.S."/>
            <person name="Bello S.K."/>
            <person name="Rensing C."/>
        </authorList>
    </citation>
    <scope>NUCLEOTIDE SEQUENCE [LARGE SCALE GENOMIC DNA]</scope>
    <source>
        <strain evidence="1 2">CR12</strain>
    </source>
</reference>
<dbReference type="InterPro" id="IPR053714">
    <property type="entry name" value="Iso_Racemase_Enz_sf"/>
</dbReference>
<dbReference type="Pfam" id="PF17645">
    <property type="entry name" value="Amdase"/>
    <property type="match status" value="1"/>
</dbReference>
<dbReference type="EMBL" id="QDHA01000097">
    <property type="protein sequence ID" value="RCJ04535.1"/>
    <property type="molecule type" value="Genomic_DNA"/>
</dbReference>
<name>A0A367PBR9_CUPNE</name>
<dbReference type="Proteomes" id="UP000253501">
    <property type="component" value="Unassembled WGS sequence"/>
</dbReference>
<comment type="caution">
    <text evidence="1">The sequence shown here is derived from an EMBL/GenBank/DDBJ whole genome shotgun (WGS) entry which is preliminary data.</text>
</comment>
<sequence length="237" mass="25573">MSLGFGSKARIGHLYPSGGQCDFEVQMMAPEGVQFLATRMPFSRTSLESDHAVVADIESHAALLADAAVDLIAMNCTAASMAVGADVINERIWHASGIPSVTTTDAVMAALHAVGANRIALLTPYPQEVMAMEIDFLRRHDIQVLNELAYPCSTPVEQGRLPPEHWLDLAGRLDLRDVDTLLISCAGIQVGAVIDEIERMGKPVITSNQALLWHCLKTLALRDRPAGYGALLRGEFG</sequence>
<organism evidence="1 2">
    <name type="scientific">Cupriavidus necator</name>
    <name type="common">Alcaligenes eutrophus</name>
    <name type="synonym">Ralstonia eutropha</name>
    <dbReference type="NCBI Taxonomy" id="106590"/>
    <lineage>
        <taxon>Bacteria</taxon>
        <taxon>Pseudomonadati</taxon>
        <taxon>Pseudomonadota</taxon>
        <taxon>Betaproteobacteria</taxon>
        <taxon>Burkholderiales</taxon>
        <taxon>Burkholderiaceae</taxon>
        <taxon>Cupriavidus</taxon>
    </lineage>
</organism>
<dbReference type="PANTHER" id="PTHR40267">
    <property type="entry name" value="BLR3294 PROTEIN"/>
    <property type="match status" value="1"/>
</dbReference>
<dbReference type="Gene3D" id="3.40.50.12500">
    <property type="match status" value="1"/>
</dbReference>
<dbReference type="PIRSF" id="PIRSF015736">
    <property type="entry name" value="MI"/>
    <property type="match status" value="1"/>
</dbReference>
<dbReference type="RefSeq" id="WP_114135325.1">
    <property type="nucleotide sequence ID" value="NZ_CP068434.1"/>
</dbReference>
<evidence type="ECO:0000313" key="1">
    <source>
        <dbReference type="EMBL" id="RCJ04535.1"/>
    </source>
</evidence>
<evidence type="ECO:0000313" key="2">
    <source>
        <dbReference type="Proteomes" id="UP000253501"/>
    </source>
</evidence>
<proteinExistence type="predicted"/>
<dbReference type="PANTHER" id="PTHR40267:SF1">
    <property type="entry name" value="BLR3294 PROTEIN"/>
    <property type="match status" value="1"/>
</dbReference>
<gene>
    <name evidence="1" type="ORF">DDK22_31445</name>
</gene>
<dbReference type="InterPro" id="IPR026286">
    <property type="entry name" value="MaiA/AMDase"/>
</dbReference>
<protein>
    <submittedName>
        <fullName evidence="1">Arylmalonate decarboxylase</fullName>
    </submittedName>
</protein>
<dbReference type="AlphaFoldDB" id="A0A367PBR9"/>
<accession>A0A367PBR9</accession>